<keyword evidence="3" id="KW-0539">Nucleus</keyword>
<comment type="subcellular location">
    <subcellularLocation>
        <location evidence="1">Nucleus</location>
    </subcellularLocation>
</comment>
<evidence type="ECO:0000256" key="1">
    <source>
        <dbReference type="ARBA" id="ARBA00004123"/>
    </source>
</evidence>
<dbReference type="Proteomes" id="UP000053766">
    <property type="component" value="Unassembled WGS sequence"/>
</dbReference>
<dbReference type="EMBL" id="KN716286">
    <property type="protein sequence ID" value="KJH47958.1"/>
    <property type="molecule type" value="Genomic_DNA"/>
</dbReference>
<evidence type="ECO:0000313" key="5">
    <source>
        <dbReference type="EMBL" id="KJH47958.1"/>
    </source>
</evidence>
<dbReference type="GO" id="GO:0071013">
    <property type="term" value="C:catalytic step 2 spliceosome"/>
    <property type="evidence" value="ECO:0007669"/>
    <property type="project" value="TreeGrafter"/>
</dbReference>
<sequence>MFRAYANNPCEDKDGEECSEREDGDPFSSFDQARILEARDRRESRAKEVRLAEKIKDQNVLRYLNSDSDDDEAQIHVVLPTPSHFNSVGKVELPIAKRKKKSKSHKRRRKRNHRERSSSSSSSSDSYRKTKKRGSAKAEQSDYGVSPSSSREFTHEYGKRRGNDFSVNKEKWSFLLPFEERSVEGSYIVLHKTFDHDNFHMDCIPKGHTAEYERRLCTILNGNERLDKEEIFESSRAHGKPIDRRPLVERQISILDQAISSNPRMVDYRLRRLHFLKEIRPASELLSEWEKILNTFVNNCSAWEKYLDFMQYDMAFYQNEIMDKAFDRCFSKLYAIINGTFKSHKAEENTDMFLLNIYVRRLMWWMECGFTNRAVASVQATIEYNFQRPESLNVASEQEKMQAFSEFWNSGVPRFGDLEAKGWANYYALSEKAINTCDFELVEREAQVQRISLLEEKIASSANDSVMCWVEMERELDIIESRPRRRLTEKYVKFLADESCYAQKEVSFEDIRILPHCGGNAIYILLRTLGAHFDKSLSFSLFYSNSQYLFCAPTFYLLEEWDLIPFTKALFAVPSVGAQSIALNMVYAMLKLQPSIQLVTCLLETKASQLDREFFNRPTGIRITNMRNFLRDIMSVLAKIDFGLPREDLELTVAAYALNMFGRWVRKESEERNKKVDDEEFHQPLKKKKKKDDREFTVPQYVEKLKEFIYKIGDSSLFSLEPVRLQVLLKTLLSLIQIVPRSSALDLITRFLLRKGDHVKLSPTDALAALEEWKQLFRTLDNYFKPLPCFESSRALCIALRIHFDYARASMHSHKWAEECENLFQSVEHCQIPDDRSVILSAYLDVLEHNWVR</sequence>
<feature type="region of interest" description="Disordered" evidence="4">
    <location>
        <begin position="1"/>
        <end position="33"/>
    </location>
</feature>
<feature type="region of interest" description="Disordered" evidence="4">
    <location>
        <begin position="89"/>
        <end position="156"/>
    </location>
</feature>
<name>A0A0D8XTL1_DICVI</name>
<organism evidence="5 6">
    <name type="scientific">Dictyocaulus viviparus</name>
    <name type="common">Bovine lungworm</name>
    <dbReference type="NCBI Taxonomy" id="29172"/>
    <lineage>
        <taxon>Eukaryota</taxon>
        <taxon>Metazoa</taxon>
        <taxon>Ecdysozoa</taxon>
        <taxon>Nematoda</taxon>
        <taxon>Chromadorea</taxon>
        <taxon>Rhabditida</taxon>
        <taxon>Rhabditina</taxon>
        <taxon>Rhabditomorpha</taxon>
        <taxon>Strongyloidea</taxon>
        <taxon>Metastrongylidae</taxon>
        <taxon>Dictyocaulus</taxon>
    </lineage>
</organism>
<evidence type="ECO:0000256" key="3">
    <source>
        <dbReference type="ARBA" id="ARBA00023242"/>
    </source>
</evidence>
<feature type="compositionally biased region" description="Basic residues" evidence="4">
    <location>
        <begin position="96"/>
        <end position="114"/>
    </location>
</feature>
<dbReference type="Pfam" id="PF08424">
    <property type="entry name" value="NRDE-2"/>
    <property type="match status" value="1"/>
</dbReference>
<evidence type="ECO:0000256" key="2">
    <source>
        <dbReference type="ARBA" id="ARBA00009265"/>
    </source>
</evidence>
<dbReference type="PANTHER" id="PTHR13471">
    <property type="entry name" value="TETRATRICOPEPTIDE-LIKE HELICAL"/>
    <property type="match status" value="1"/>
</dbReference>
<accession>A0A0D8XTL1</accession>
<reference evidence="6" key="2">
    <citation type="journal article" date="2016" name="Sci. Rep.">
        <title>Dictyocaulus viviparus genome, variome and transcriptome elucidate lungworm biology and support future intervention.</title>
        <authorList>
            <person name="McNulty S.N."/>
            <person name="Strube C."/>
            <person name="Rosa B.A."/>
            <person name="Martin J.C."/>
            <person name="Tyagi R."/>
            <person name="Choi Y.J."/>
            <person name="Wang Q."/>
            <person name="Hallsworth Pepin K."/>
            <person name="Zhang X."/>
            <person name="Ozersky P."/>
            <person name="Wilson R.K."/>
            <person name="Sternberg P.W."/>
            <person name="Gasser R.B."/>
            <person name="Mitreva M."/>
        </authorList>
    </citation>
    <scope>NUCLEOTIDE SEQUENCE [LARGE SCALE GENOMIC DNA]</scope>
    <source>
        <strain evidence="6">HannoverDv2000</strain>
    </source>
</reference>
<evidence type="ECO:0000256" key="4">
    <source>
        <dbReference type="SAM" id="MobiDB-lite"/>
    </source>
</evidence>
<gene>
    <name evidence="5" type="ORF">DICVIV_05934</name>
</gene>
<protein>
    <submittedName>
        <fullName evidence="5">Uncharacterized protein</fullName>
    </submittedName>
</protein>
<dbReference type="OrthoDB" id="5816204at2759"/>
<dbReference type="GO" id="GO:0031048">
    <property type="term" value="P:regulatory ncRNA-mediated heterochromatin formation"/>
    <property type="evidence" value="ECO:0007669"/>
    <property type="project" value="TreeGrafter"/>
</dbReference>
<dbReference type="STRING" id="29172.A0A0D8XTL1"/>
<proteinExistence type="inferred from homology"/>
<evidence type="ECO:0000313" key="6">
    <source>
        <dbReference type="Proteomes" id="UP000053766"/>
    </source>
</evidence>
<dbReference type="PANTHER" id="PTHR13471:SF0">
    <property type="entry name" value="NUCLEAR EXOSOME REGULATOR NRDE2"/>
    <property type="match status" value="1"/>
</dbReference>
<reference evidence="5 6" key="1">
    <citation type="submission" date="2013-11" db="EMBL/GenBank/DDBJ databases">
        <title>Draft genome of the bovine lungworm Dictyocaulus viviparus.</title>
        <authorList>
            <person name="Mitreva M."/>
        </authorList>
    </citation>
    <scope>NUCLEOTIDE SEQUENCE [LARGE SCALE GENOMIC DNA]</scope>
    <source>
        <strain evidence="5 6">HannoverDv2000</strain>
    </source>
</reference>
<dbReference type="InterPro" id="IPR013633">
    <property type="entry name" value="NRDE-2"/>
</dbReference>
<comment type="similarity">
    <text evidence="2">Belongs to the NRDE2 family.</text>
</comment>
<dbReference type="AlphaFoldDB" id="A0A0D8XTL1"/>
<dbReference type="GO" id="GO:1902369">
    <property type="term" value="P:negative regulation of RNA catabolic process"/>
    <property type="evidence" value="ECO:0007669"/>
    <property type="project" value="TreeGrafter"/>
</dbReference>
<keyword evidence="6" id="KW-1185">Reference proteome</keyword>